<dbReference type="InterPro" id="IPR052526">
    <property type="entry name" value="HTH-type_Bedaq_tolerance"/>
</dbReference>
<protein>
    <submittedName>
        <fullName evidence="2">MarR family transcriptional regulator</fullName>
    </submittedName>
</protein>
<comment type="caution">
    <text evidence="2">The sequence shown here is derived from an EMBL/GenBank/DDBJ whole genome shotgun (WGS) entry which is preliminary data.</text>
</comment>
<dbReference type="PRINTS" id="PR00598">
    <property type="entry name" value="HTHMARR"/>
</dbReference>
<evidence type="ECO:0000313" key="2">
    <source>
        <dbReference type="EMBL" id="GAA3003512.1"/>
    </source>
</evidence>
<dbReference type="SUPFAM" id="SSF46785">
    <property type="entry name" value="Winged helix' DNA-binding domain"/>
    <property type="match status" value="1"/>
</dbReference>
<dbReference type="Proteomes" id="UP001499930">
    <property type="component" value="Unassembled WGS sequence"/>
</dbReference>
<dbReference type="Gene3D" id="1.10.10.10">
    <property type="entry name" value="Winged helix-like DNA-binding domain superfamily/Winged helix DNA-binding domain"/>
    <property type="match status" value="1"/>
</dbReference>
<organism evidence="2 3">
    <name type="scientific">Streptosporangium longisporum</name>
    <dbReference type="NCBI Taxonomy" id="46187"/>
    <lineage>
        <taxon>Bacteria</taxon>
        <taxon>Bacillati</taxon>
        <taxon>Actinomycetota</taxon>
        <taxon>Actinomycetes</taxon>
        <taxon>Streptosporangiales</taxon>
        <taxon>Streptosporangiaceae</taxon>
        <taxon>Streptosporangium</taxon>
    </lineage>
</organism>
<feature type="domain" description="HTH marR-type" evidence="1">
    <location>
        <begin position="11"/>
        <end position="139"/>
    </location>
</feature>
<sequence>MTPRRRQELDADDLATVLEEFIRSFIRLPSAERHTFTTLSVLHTLTHRGPMRLTALTTTEQITQPAVTQLVDRLERDGLVERRPDPDDRRAVLVQVTPAGARIVHTRRRDRVDRLARLAETLTPEERHAIGAALPALARMAALMDDER</sequence>
<gene>
    <name evidence="2" type="ORF">GCM10017559_26160</name>
</gene>
<name>A0ABP6KDD2_9ACTN</name>
<dbReference type="InterPro" id="IPR000835">
    <property type="entry name" value="HTH_MarR-typ"/>
</dbReference>
<dbReference type="PANTHER" id="PTHR39515:SF2">
    <property type="entry name" value="HTH-TYPE TRANSCRIPTIONAL REGULATOR RV0880"/>
    <property type="match status" value="1"/>
</dbReference>
<dbReference type="RefSeq" id="WP_344893229.1">
    <property type="nucleotide sequence ID" value="NZ_BAAAWD010000006.1"/>
</dbReference>
<evidence type="ECO:0000313" key="3">
    <source>
        <dbReference type="Proteomes" id="UP001499930"/>
    </source>
</evidence>
<dbReference type="InterPro" id="IPR036388">
    <property type="entry name" value="WH-like_DNA-bd_sf"/>
</dbReference>
<accession>A0ABP6KDD2</accession>
<keyword evidence="3" id="KW-1185">Reference proteome</keyword>
<dbReference type="Pfam" id="PF01047">
    <property type="entry name" value="MarR"/>
    <property type="match status" value="1"/>
</dbReference>
<dbReference type="EMBL" id="BAAAWD010000006">
    <property type="protein sequence ID" value="GAA3003512.1"/>
    <property type="molecule type" value="Genomic_DNA"/>
</dbReference>
<dbReference type="SMART" id="SM00347">
    <property type="entry name" value="HTH_MARR"/>
    <property type="match status" value="1"/>
</dbReference>
<dbReference type="InterPro" id="IPR036390">
    <property type="entry name" value="WH_DNA-bd_sf"/>
</dbReference>
<proteinExistence type="predicted"/>
<reference evidence="3" key="1">
    <citation type="journal article" date="2019" name="Int. J. Syst. Evol. Microbiol.">
        <title>The Global Catalogue of Microorganisms (GCM) 10K type strain sequencing project: providing services to taxonomists for standard genome sequencing and annotation.</title>
        <authorList>
            <consortium name="The Broad Institute Genomics Platform"/>
            <consortium name="The Broad Institute Genome Sequencing Center for Infectious Disease"/>
            <person name="Wu L."/>
            <person name="Ma J."/>
        </authorList>
    </citation>
    <scope>NUCLEOTIDE SEQUENCE [LARGE SCALE GENOMIC DNA]</scope>
    <source>
        <strain evidence="3">JCM 3106</strain>
    </source>
</reference>
<dbReference type="PANTHER" id="PTHR39515">
    <property type="entry name" value="CONSERVED PROTEIN"/>
    <property type="match status" value="1"/>
</dbReference>
<dbReference type="PROSITE" id="PS50995">
    <property type="entry name" value="HTH_MARR_2"/>
    <property type="match status" value="1"/>
</dbReference>
<evidence type="ECO:0000259" key="1">
    <source>
        <dbReference type="PROSITE" id="PS50995"/>
    </source>
</evidence>